<comment type="subcellular location">
    <subcellularLocation>
        <location evidence="2">Cell membrane</location>
        <topology evidence="2">Single-pass membrane protein</topology>
    </subcellularLocation>
</comment>
<keyword evidence="6 10" id="KW-0812">Transmembrane</keyword>
<gene>
    <name evidence="11" type="ORF">IO99_01305</name>
</gene>
<dbReference type="AlphaFoldDB" id="A0A084JIP2"/>
<dbReference type="GO" id="GO:0071978">
    <property type="term" value="P:bacterial-type flagellum-dependent swarming motility"/>
    <property type="evidence" value="ECO:0007669"/>
    <property type="project" value="TreeGrafter"/>
</dbReference>
<proteinExistence type="inferred from homology"/>
<keyword evidence="12" id="KW-1185">Reference proteome</keyword>
<evidence type="ECO:0000256" key="10">
    <source>
        <dbReference type="RuleBase" id="RU364125"/>
    </source>
</evidence>
<dbReference type="eggNOG" id="COG1580">
    <property type="taxonomic scope" value="Bacteria"/>
</dbReference>
<evidence type="ECO:0000256" key="5">
    <source>
        <dbReference type="ARBA" id="ARBA00022500"/>
    </source>
</evidence>
<comment type="function">
    <text evidence="1 10">Controls the rotational direction of flagella during chemotaxis.</text>
</comment>
<dbReference type="RefSeq" id="WP_035129249.1">
    <property type="nucleotide sequence ID" value="NZ_JPMD01000001.1"/>
</dbReference>
<dbReference type="GO" id="GO:0005886">
    <property type="term" value="C:plasma membrane"/>
    <property type="evidence" value="ECO:0007669"/>
    <property type="project" value="UniProtKB-SubCell"/>
</dbReference>
<accession>A0A084JIP2</accession>
<dbReference type="GO" id="GO:0009425">
    <property type="term" value="C:bacterial-type flagellum basal body"/>
    <property type="evidence" value="ECO:0007669"/>
    <property type="project" value="InterPro"/>
</dbReference>
<feature type="transmembrane region" description="Helical" evidence="10">
    <location>
        <begin position="21"/>
        <end position="45"/>
    </location>
</feature>
<keyword evidence="5 10" id="KW-0145">Chemotaxis</keyword>
<keyword evidence="4 10" id="KW-1003">Cell membrane</keyword>
<evidence type="ECO:0000256" key="7">
    <source>
        <dbReference type="ARBA" id="ARBA00022779"/>
    </source>
</evidence>
<organism evidence="11 12">
    <name type="scientific">Clostridium sulfidigenes</name>
    <dbReference type="NCBI Taxonomy" id="318464"/>
    <lineage>
        <taxon>Bacteria</taxon>
        <taxon>Bacillati</taxon>
        <taxon>Bacillota</taxon>
        <taxon>Clostridia</taxon>
        <taxon>Eubacteriales</taxon>
        <taxon>Clostridiaceae</taxon>
        <taxon>Clostridium</taxon>
    </lineage>
</organism>
<keyword evidence="7 10" id="KW-0283">Flagellar rotation</keyword>
<name>A0A084JIP2_9CLOT</name>
<evidence type="ECO:0000256" key="9">
    <source>
        <dbReference type="ARBA" id="ARBA00023136"/>
    </source>
</evidence>
<evidence type="ECO:0000256" key="4">
    <source>
        <dbReference type="ARBA" id="ARBA00022475"/>
    </source>
</evidence>
<evidence type="ECO:0000256" key="2">
    <source>
        <dbReference type="ARBA" id="ARBA00004162"/>
    </source>
</evidence>
<evidence type="ECO:0000256" key="8">
    <source>
        <dbReference type="ARBA" id="ARBA00022989"/>
    </source>
</evidence>
<dbReference type="GO" id="GO:0006935">
    <property type="term" value="P:chemotaxis"/>
    <property type="evidence" value="ECO:0007669"/>
    <property type="project" value="UniProtKB-KW"/>
</dbReference>
<keyword evidence="9 10" id="KW-0472">Membrane</keyword>
<protein>
    <recommendedName>
        <fullName evidence="10">Flagellar protein FliL</fullName>
    </recommendedName>
</protein>
<comment type="similarity">
    <text evidence="3 10">Belongs to the FliL family.</text>
</comment>
<evidence type="ECO:0000256" key="3">
    <source>
        <dbReference type="ARBA" id="ARBA00008281"/>
    </source>
</evidence>
<reference evidence="11 12" key="1">
    <citation type="submission" date="2014-07" db="EMBL/GenBank/DDBJ databases">
        <title>Draft genome of Clostridium sulfidigenes 113A isolated from sediments associated with methane hydrate from Krishna Godavari basin.</title>
        <authorList>
            <person name="Honkalas V.S."/>
            <person name="Dabir A.P."/>
            <person name="Arora P."/>
            <person name="Dhakephalkar P.K."/>
        </authorList>
    </citation>
    <scope>NUCLEOTIDE SEQUENCE [LARGE SCALE GENOMIC DNA]</scope>
    <source>
        <strain evidence="11 12">113A</strain>
    </source>
</reference>
<dbReference type="STRING" id="318464.IO99_01305"/>
<evidence type="ECO:0000313" key="12">
    <source>
        <dbReference type="Proteomes" id="UP000028542"/>
    </source>
</evidence>
<evidence type="ECO:0000256" key="6">
    <source>
        <dbReference type="ARBA" id="ARBA00022692"/>
    </source>
</evidence>
<dbReference type="InterPro" id="IPR005503">
    <property type="entry name" value="FliL"/>
</dbReference>
<dbReference type="Pfam" id="PF03748">
    <property type="entry name" value="FliL"/>
    <property type="match status" value="1"/>
</dbReference>
<dbReference type="Proteomes" id="UP000028542">
    <property type="component" value="Unassembled WGS sequence"/>
</dbReference>
<comment type="caution">
    <text evidence="11">The sequence shown here is derived from an EMBL/GenBank/DDBJ whole genome shotgun (WGS) entry which is preliminary data.</text>
</comment>
<dbReference type="EMBL" id="JPMD01000001">
    <property type="protein sequence ID" value="KEZ88826.1"/>
    <property type="molecule type" value="Genomic_DNA"/>
</dbReference>
<dbReference type="PANTHER" id="PTHR35091">
    <property type="entry name" value="FLAGELLAR PROTEIN FLIL"/>
    <property type="match status" value="1"/>
</dbReference>
<sequence>MNKKNSKGNELDKEKGGSSKLVLVIVTAIVIFALISGAVFVGYTVATKNVGKNSNGTSESNVVEKEAALNLDEFLVNLSDEGKSKFVKVKISLGSDLENKDLQEELTAKIPQIRDCINKVLRAKKSTDFKTEGDALLKEEIIVKANELLNSGKITNVYFTDIIVQ</sequence>
<evidence type="ECO:0000256" key="1">
    <source>
        <dbReference type="ARBA" id="ARBA00002254"/>
    </source>
</evidence>
<dbReference type="PANTHER" id="PTHR35091:SF2">
    <property type="entry name" value="FLAGELLAR PROTEIN FLIL"/>
    <property type="match status" value="1"/>
</dbReference>
<keyword evidence="8 10" id="KW-1133">Transmembrane helix</keyword>
<evidence type="ECO:0000313" key="11">
    <source>
        <dbReference type="EMBL" id="KEZ88826.1"/>
    </source>
</evidence>